<sequence>MLYWERELVWVCLNYVQRSQLIENRISEILEKEIGGVYKSKEKSKVVGTKPILLCVNFLYDFIHSSTA</sequence>
<dbReference type="AlphaFoldDB" id="A0A5N5SSU4"/>
<comment type="caution">
    <text evidence="1">The sequence shown here is derived from an EMBL/GenBank/DDBJ whole genome shotgun (WGS) entry which is preliminary data.</text>
</comment>
<evidence type="ECO:0000313" key="1">
    <source>
        <dbReference type="EMBL" id="KAB7497092.1"/>
    </source>
</evidence>
<organism evidence="1 2">
    <name type="scientific">Armadillidium nasatum</name>
    <dbReference type="NCBI Taxonomy" id="96803"/>
    <lineage>
        <taxon>Eukaryota</taxon>
        <taxon>Metazoa</taxon>
        <taxon>Ecdysozoa</taxon>
        <taxon>Arthropoda</taxon>
        <taxon>Crustacea</taxon>
        <taxon>Multicrustacea</taxon>
        <taxon>Malacostraca</taxon>
        <taxon>Eumalacostraca</taxon>
        <taxon>Peracarida</taxon>
        <taxon>Isopoda</taxon>
        <taxon>Oniscidea</taxon>
        <taxon>Crinocheta</taxon>
        <taxon>Armadillidiidae</taxon>
        <taxon>Armadillidium</taxon>
    </lineage>
</organism>
<name>A0A5N5SSU4_9CRUS</name>
<keyword evidence="2" id="KW-1185">Reference proteome</keyword>
<reference evidence="1 2" key="1">
    <citation type="journal article" date="2019" name="PLoS Biol.">
        <title>Sex chromosomes control vertical transmission of feminizing Wolbachia symbionts in an isopod.</title>
        <authorList>
            <person name="Becking T."/>
            <person name="Chebbi M.A."/>
            <person name="Giraud I."/>
            <person name="Moumen B."/>
            <person name="Laverre T."/>
            <person name="Caubet Y."/>
            <person name="Peccoud J."/>
            <person name="Gilbert C."/>
            <person name="Cordaux R."/>
        </authorList>
    </citation>
    <scope>NUCLEOTIDE SEQUENCE [LARGE SCALE GENOMIC DNA]</scope>
    <source>
        <strain evidence="1">ANa2</strain>
        <tissue evidence="1">Whole body excluding digestive tract and cuticle</tissue>
    </source>
</reference>
<dbReference type="EMBL" id="SEYY01020709">
    <property type="protein sequence ID" value="KAB7497092.1"/>
    <property type="molecule type" value="Genomic_DNA"/>
</dbReference>
<gene>
    <name evidence="1" type="ORF">Anas_09436</name>
</gene>
<accession>A0A5N5SSU4</accession>
<dbReference type="Proteomes" id="UP000326759">
    <property type="component" value="Unassembled WGS sequence"/>
</dbReference>
<evidence type="ECO:0000313" key="2">
    <source>
        <dbReference type="Proteomes" id="UP000326759"/>
    </source>
</evidence>
<proteinExistence type="predicted"/>
<protein>
    <submittedName>
        <fullName evidence="1">Uncharacterized protein</fullName>
    </submittedName>
</protein>